<dbReference type="RefSeq" id="XP_018985896.1">
    <property type="nucleotide sequence ID" value="XM_019128483.1"/>
</dbReference>
<name>A0A1E3QSF0_9ASCO</name>
<dbReference type="AlphaFoldDB" id="A0A1E3QSF0"/>
<proteinExistence type="predicted"/>
<sequence length="62" mass="6912">MDTYATLTVLSAPFTRLLATFGFCRYSRLQGLNGELLFMPRSSYPSANDMVSSTSTLRMIPL</sequence>
<accession>A0A1E3QSF0</accession>
<protein>
    <submittedName>
        <fullName evidence="1">Uncharacterized protein</fullName>
    </submittedName>
</protein>
<evidence type="ECO:0000313" key="1">
    <source>
        <dbReference type="EMBL" id="ODQ80568.1"/>
    </source>
</evidence>
<dbReference type="Proteomes" id="UP000094336">
    <property type="component" value="Unassembled WGS sequence"/>
</dbReference>
<evidence type="ECO:0000313" key="2">
    <source>
        <dbReference type="Proteomes" id="UP000094336"/>
    </source>
</evidence>
<gene>
    <name evidence="1" type="ORF">BABINDRAFT_160831</name>
</gene>
<dbReference type="GeneID" id="30146336"/>
<keyword evidence="2" id="KW-1185">Reference proteome</keyword>
<reference evidence="2" key="1">
    <citation type="submission" date="2016-05" db="EMBL/GenBank/DDBJ databases">
        <title>Comparative genomics of biotechnologically important yeasts.</title>
        <authorList>
            <consortium name="DOE Joint Genome Institute"/>
            <person name="Riley R."/>
            <person name="Haridas S."/>
            <person name="Wolfe K.H."/>
            <person name="Lopes M.R."/>
            <person name="Hittinger C.T."/>
            <person name="Goker M."/>
            <person name="Salamov A."/>
            <person name="Wisecaver J."/>
            <person name="Long T.M."/>
            <person name="Aerts A.L."/>
            <person name="Barry K."/>
            <person name="Choi C."/>
            <person name="Clum A."/>
            <person name="Coughlan A.Y."/>
            <person name="Deshpande S."/>
            <person name="Douglass A.P."/>
            <person name="Hanson S.J."/>
            <person name="Klenk H.-P."/>
            <person name="Labutti K."/>
            <person name="Lapidus A."/>
            <person name="Lindquist E."/>
            <person name="Lipzen A."/>
            <person name="Meier-Kolthoff J.P."/>
            <person name="Ohm R.A."/>
            <person name="Otillar R.P."/>
            <person name="Pangilinan J."/>
            <person name="Peng Y."/>
            <person name="Rokas A."/>
            <person name="Rosa C.A."/>
            <person name="Scheuner C."/>
            <person name="Sibirny A.A."/>
            <person name="Slot J.C."/>
            <person name="Stielow J.B."/>
            <person name="Sun H."/>
            <person name="Kurtzman C.P."/>
            <person name="Blackwell M."/>
            <person name="Grigoriev I.V."/>
            <person name="Jeffries T.W."/>
        </authorList>
    </citation>
    <scope>NUCLEOTIDE SEQUENCE [LARGE SCALE GENOMIC DNA]</scope>
    <source>
        <strain evidence="2">NRRL Y-12698</strain>
    </source>
</reference>
<organism evidence="1 2">
    <name type="scientific">Babjeviella inositovora NRRL Y-12698</name>
    <dbReference type="NCBI Taxonomy" id="984486"/>
    <lineage>
        <taxon>Eukaryota</taxon>
        <taxon>Fungi</taxon>
        <taxon>Dikarya</taxon>
        <taxon>Ascomycota</taxon>
        <taxon>Saccharomycotina</taxon>
        <taxon>Pichiomycetes</taxon>
        <taxon>Serinales incertae sedis</taxon>
        <taxon>Babjeviella</taxon>
    </lineage>
</organism>
<dbReference type="EMBL" id="KV454429">
    <property type="protein sequence ID" value="ODQ80568.1"/>
    <property type="molecule type" value="Genomic_DNA"/>
</dbReference>